<dbReference type="SUPFAM" id="SSF109604">
    <property type="entry name" value="HD-domain/PDEase-like"/>
    <property type="match status" value="1"/>
</dbReference>
<dbReference type="Proteomes" id="UP001163739">
    <property type="component" value="Chromosome"/>
</dbReference>
<dbReference type="InterPro" id="IPR052340">
    <property type="entry name" value="RNase_Y/CdgJ"/>
</dbReference>
<evidence type="ECO:0000259" key="1">
    <source>
        <dbReference type="PROSITE" id="PS51833"/>
    </source>
</evidence>
<evidence type="ECO:0000313" key="3">
    <source>
        <dbReference type="Proteomes" id="UP001163739"/>
    </source>
</evidence>
<feature type="domain" description="HDOD" evidence="1">
    <location>
        <begin position="22"/>
        <end position="216"/>
    </location>
</feature>
<evidence type="ECO:0000313" key="2">
    <source>
        <dbReference type="EMBL" id="UZE97398.1"/>
    </source>
</evidence>
<dbReference type="InterPro" id="IPR013976">
    <property type="entry name" value="HDOD"/>
</dbReference>
<dbReference type="PANTHER" id="PTHR33525:SF6">
    <property type="entry name" value="HDOD DOMAIN-CONTAINING PROTEIN"/>
    <property type="match status" value="1"/>
</dbReference>
<proteinExistence type="predicted"/>
<keyword evidence="3" id="KW-1185">Reference proteome</keyword>
<protein>
    <submittedName>
        <fullName evidence="2">HDOD domain-containing protein</fullName>
    </submittedName>
</protein>
<dbReference type="PANTHER" id="PTHR33525">
    <property type="match status" value="1"/>
</dbReference>
<dbReference type="RefSeq" id="WP_265048872.1">
    <property type="nucleotide sequence ID" value="NZ_CP100390.1"/>
</dbReference>
<dbReference type="EMBL" id="CP100390">
    <property type="protein sequence ID" value="UZE97398.1"/>
    <property type="molecule type" value="Genomic_DNA"/>
</dbReference>
<dbReference type="Gene3D" id="1.10.3210.10">
    <property type="entry name" value="Hypothetical protein af1432"/>
    <property type="match status" value="1"/>
</dbReference>
<gene>
    <name evidence="2" type="ORF">NKI27_06515</name>
</gene>
<name>A0ABY6N5K4_9ALTE</name>
<reference evidence="2" key="1">
    <citation type="submission" date="2022-06" db="EMBL/GenBank/DDBJ databases">
        <title>Alkalimarinus sp. nov., isolated from gut of a Alitta virens.</title>
        <authorList>
            <person name="Yang A.I."/>
            <person name="Shin N.-R."/>
        </authorList>
    </citation>
    <scope>NUCLEOTIDE SEQUENCE</scope>
    <source>
        <strain evidence="2">A2M4</strain>
    </source>
</reference>
<dbReference type="PROSITE" id="PS51833">
    <property type="entry name" value="HDOD"/>
    <property type="match status" value="1"/>
</dbReference>
<accession>A0ABY6N5K4</accession>
<organism evidence="2 3">
    <name type="scientific">Alkalimarinus alittae</name>
    <dbReference type="NCBI Taxonomy" id="2961619"/>
    <lineage>
        <taxon>Bacteria</taxon>
        <taxon>Pseudomonadati</taxon>
        <taxon>Pseudomonadota</taxon>
        <taxon>Gammaproteobacteria</taxon>
        <taxon>Alteromonadales</taxon>
        <taxon>Alteromonadaceae</taxon>
        <taxon>Alkalimarinus</taxon>
    </lineage>
</organism>
<dbReference type="Pfam" id="PF08668">
    <property type="entry name" value="HDOD"/>
    <property type="match status" value="1"/>
</dbReference>
<sequence>MLEKTTPDSIEINEKDAENALKGVIIPPHPYILQDIAAVYPDIEKISSIIIKDPSVAGAIIKVVNSAAFSLAREIESVQEAVTLLGLDSVINVVNAVLLKSSFQETVDMKALESFWQASDDAAVAAGFIAKDLKLCKPDTAYMVGLFHDCGVPLMMQKHKNYLSLLHKIYGQDQHPFTVVESHLYKTNHADLGFFLARSWKLPKMVTDVIKHHHNVDLLNKLFGAERTETTTLMAILKLAEYVTKEFKTLGQSEESYEWLSIKDSLLDYLGICELDVEDLREKAIETIEAGTC</sequence>